<evidence type="ECO:0000313" key="5">
    <source>
        <dbReference type="EMBL" id="OMH79566.1"/>
    </source>
</evidence>
<dbReference type="GO" id="GO:0045013">
    <property type="term" value="P:carbon catabolite repression of transcription"/>
    <property type="evidence" value="ECO:0007669"/>
    <property type="project" value="TreeGrafter"/>
</dbReference>
<feature type="non-terminal residue" evidence="5">
    <location>
        <position position="1"/>
    </location>
</feature>
<keyword evidence="7" id="KW-1185">Reference proteome</keyword>
<dbReference type="GO" id="GO:0032153">
    <property type="term" value="C:cell division site"/>
    <property type="evidence" value="ECO:0007669"/>
    <property type="project" value="TreeGrafter"/>
</dbReference>
<dbReference type="Gene3D" id="2.130.10.10">
    <property type="entry name" value="YVTN repeat-like/Quinoprotein amine dehydrogenase"/>
    <property type="match status" value="1"/>
</dbReference>
<evidence type="ECO:0000256" key="1">
    <source>
        <dbReference type="ARBA" id="ARBA00022574"/>
    </source>
</evidence>
<dbReference type="SUPFAM" id="SSF50978">
    <property type="entry name" value="WD40 repeat-like"/>
    <property type="match status" value="1"/>
</dbReference>
<dbReference type="InterPro" id="IPR036322">
    <property type="entry name" value="WD40_repeat_dom_sf"/>
</dbReference>
<evidence type="ECO:0000256" key="2">
    <source>
        <dbReference type="ARBA" id="ARBA00022737"/>
    </source>
</evidence>
<dbReference type="PANTHER" id="PTHR14107:SF16">
    <property type="entry name" value="AT02583P"/>
    <property type="match status" value="1"/>
</dbReference>
<dbReference type="SMART" id="SM00320">
    <property type="entry name" value="WD40"/>
    <property type="match status" value="5"/>
</dbReference>
<evidence type="ECO:0000256" key="4">
    <source>
        <dbReference type="SAM" id="MobiDB-lite"/>
    </source>
</evidence>
<evidence type="ECO:0000313" key="7">
    <source>
        <dbReference type="Proteomes" id="UP000188320"/>
    </source>
</evidence>
<dbReference type="InterPro" id="IPR015943">
    <property type="entry name" value="WD40/YVTN_repeat-like_dom_sf"/>
</dbReference>
<reference evidence="7" key="2">
    <citation type="submission" date="2017-01" db="EMBL/GenBank/DDBJ databases">
        <authorList>
            <person name="Wang Y."/>
            <person name="White M."/>
            <person name="Kvist S."/>
            <person name="Moncalvo J.-M."/>
        </authorList>
    </citation>
    <scope>NUCLEOTIDE SEQUENCE [LARGE SCALE GENOMIC DNA]</scope>
    <source>
        <strain evidence="7">COL-18-3</strain>
    </source>
</reference>
<dbReference type="Pfam" id="PF00400">
    <property type="entry name" value="WD40"/>
    <property type="match status" value="2"/>
</dbReference>
<evidence type="ECO:0000256" key="3">
    <source>
        <dbReference type="PROSITE-ProRule" id="PRU00221"/>
    </source>
</evidence>
<dbReference type="EMBL" id="LSSK01000899">
    <property type="protein sequence ID" value="OMH81441.1"/>
    <property type="molecule type" value="Genomic_DNA"/>
</dbReference>
<dbReference type="AlphaFoldDB" id="A0A1R1PF39"/>
<dbReference type="EMBL" id="LSSK01001504">
    <property type="protein sequence ID" value="OMH79566.1"/>
    <property type="molecule type" value="Genomic_DNA"/>
</dbReference>
<evidence type="ECO:0000313" key="6">
    <source>
        <dbReference type="EMBL" id="OMH81441.1"/>
    </source>
</evidence>
<dbReference type="InterPro" id="IPR001680">
    <property type="entry name" value="WD40_rpt"/>
</dbReference>
<name>A0A1R1PF39_ZANCU</name>
<dbReference type="PROSITE" id="PS50082">
    <property type="entry name" value="WD_REPEATS_2"/>
    <property type="match status" value="1"/>
</dbReference>
<keyword evidence="1 3" id="KW-0853">WD repeat</keyword>
<proteinExistence type="predicted"/>
<dbReference type="GO" id="GO:0005634">
    <property type="term" value="C:nucleus"/>
    <property type="evidence" value="ECO:0007669"/>
    <property type="project" value="TreeGrafter"/>
</dbReference>
<comment type="caution">
    <text evidence="5">The sequence shown here is derived from an EMBL/GenBank/DDBJ whole genome shotgun (WGS) entry which is preliminary data.</text>
</comment>
<protein>
    <submittedName>
        <fullName evidence="5">Catabolite repression protein creC</fullName>
    </submittedName>
</protein>
<dbReference type="Proteomes" id="UP000188320">
    <property type="component" value="Unassembled WGS sequence"/>
</dbReference>
<feature type="region of interest" description="Disordered" evidence="4">
    <location>
        <begin position="401"/>
        <end position="422"/>
    </location>
</feature>
<reference evidence="5" key="1">
    <citation type="submission" date="2017-01" db="EMBL/GenBank/DDBJ databases">
        <authorList>
            <person name="Mah S.A."/>
            <person name="Swanson W.J."/>
            <person name="Moy G.W."/>
            <person name="Vacquier V.D."/>
        </authorList>
    </citation>
    <scope>NUCLEOTIDE SEQUENCE [LARGE SCALE GENOMIC DNA]</scope>
    <source>
        <strain evidence="5">COL-18-3</strain>
    </source>
</reference>
<dbReference type="OrthoDB" id="3367at2759"/>
<feature type="repeat" description="WD" evidence="3">
    <location>
        <begin position="270"/>
        <end position="311"/>
    </location>
</feature>
<accession>A0A1R1PF39</accession>
<keyword evidence="2" id="KW-0677">Repeat</keyword>
<sequence length="478" mass="53467">VKAGFTDEKSKKATEKNDSSADSKAEEKSSKEKDSARGIVTRAKSSFVQRIVQASNIGNWLTAADQQTVFIFLNASRTFLWSGTRSDHEGDQQLLSRMDLSYNTPTCHDVNPLTRTTSKLELVLGFETGDLLCYDALQCKYERMNKARENDWPITKVKWIPGSETRFVAATKDGYLMTLDRAKGTWNFPKISSDPTQHGGCTSNRTSIPDFFQCLTEPNRQSNPINLFHISNEAITDVSFSPDCQHVALVGEDGYLRIFDYVQNKLRDVFQSYFGGFTCVCWSGDGRYILTGGKDDLVSVWSFHDRTLVARCQGHKSWVRGVAFDNFMYANEGEYRFGSVGEDNMLLFWDFSMRSLIRPQNLVSNTFFNNSNESTLSTKGVKLSVYSPNLTSSTNICNTTNNVGTGNESDKNNSNNNDSNTTSLETIIHPLASRDEVSTLFPVVSVAAHGAPICNIQFSKSWVATACKHGIIKIWKRP</sequence>
<dbReference type="InterPro" id="IPR051362">
    <property type="entry name" value="WD_repeat_creC_regulators"/>
</dbReference>
<gene>
    <name evidence="6" type="ORF">AX774_g5100</name>
    <name evidence="5" type="ORF">AX774_g7014</name>
</gene>
<feature type="compositionally biased region" description="Low complexity" evidence="4">
    <location>
        <begin position="412"/>
        <end position="422"/>
    </location>
</feature>
<organism evidence="5 7">
    <name type="scientific">Zancudomyces culisetae</name>
    <name type="common">Gut fungus</name>
    <name type="synonym">Smittium culisetae</name>
    <dbReference type="NCBI Taxonomy" id="1213189"/>
    <lineage>
        <taxon>Eukaryota</taxon>
        <taxon>Fungi</taxon>
        <taxon>Fungi incertae sedis</taxon>
        <taxon>Zoopagomycota</taxon>
        <taxon>Kickxellomycotina</taxon>
        <taxon>Harpellomycetes</taxon>
        <taxon>Harpellales</taxon>
        <taxon>Legeriomycetaceae</taxon>
        <taxon>Zancudomyces</taxon>
    </lineage>
</organism>
<dbReference type="GO" id="GO:0051286">
    <property type="term" value="C:cell tip"/>
    <property type="evidence" value="ECO:0007669"/>
    <property type="project" value="TreeGrafter"/>
</dbReference>
<feature type="compositionally biased region" description="Basic and acidic residues" evidence="4">
    <location>
        <begin position="1"/>
        <end position="36"/>
    </location>
</feature>
<feature type="region of interest" description="Disordered" evidence="4">
    <location>
        <begin position="1"/>
        <end position="37"/>
    </location>
</feature>
<dbReference type="PANTHER" id="PTHR14107">
    <property type="entry name" value="WD REPEAT PROTEIN"/>
    <property type="match status" value="1"/>
</dbReference>